<evidence type="ECO:0000313" key="4">
    <source>
        <dbReference type="EMBL" id="CAX40211.1"/>
    </source>
</evidence>
<dbReference type="PROSITE" id="PS50829">
    <property type="entry name" value="GYF"/>
    <property type="match status" value="1"/>
</dbReference>
<dbReference type="GO" id="GO:0005682">
    <property type="term" value="C:U5 snRNP"/>
    <property type="evidence" value="ECO:0007669"/>
    <property type="project" value="InterPro"/>
</dbReference>
<dbReference type="KEGG" id="cdu:CD36_32500"/>
<feature type="compositionally biased region" description="Acidic residues" evidence="1">
    <location>
        <begin position="63"/>
        <end position="72"/>
    </location>
</feature>
<dbReference type="Gene3D" id="3.30.1490.40">
    <property type="match status" value="1"/>
</dbReference>
<dbReference type="Proteomes" id="UP000002605">
    <property type="component" value="Chromosome R"/>
</dbReference>
<dbReference type="PANTHER" id="PTHR13138:SF3">
    <property type="entry name" value="CD2 ANTIGEN CYTOPLASMIC TAIL-BINDING PROTEIN 2"/>
    <property type="match status" value="1"/>
</dbReference>
<dbReference type="AlphaFoldDB" id="B9WM98"/>
<dbReference type="SMART" id="SM00444">
    <property type="entry name" value="GYF"/>
    <property type="match status" value="1"/>
</dbReference>
<sequence length="390" mass="45628">MTGQTDLFNKDNEFSVNNGNRRQRRTNKNDKLRLSYESDSSDDQGANSDDENNNKIQQKEDVFGDDNENDMFDSDRENDMFSDDNDNGNDNGNDEDDMFASDNEESASSEKNNNNDNDDDEIKETDESVNNYYNNIEDLNFDLFKNKKEPKIEAFNLKEETNSGKFDDEGNYIPDEQEEDSQSSDNDIWLDNYNTSDINKAKQAQAIREKRQRDKEKEKDHNVEPLEILLSDLISLLEPAESPLEALARLNPKKSKKNSKTVHNNSDESINRITNVCSSLINDKQIDDIYDLTREELMRKFQATTGRPYNVERGLKRSREECDDDNSEIENIDYGEKIWEFRWIGDEDILNGPYSNYEMDHWKKTYFENKVEVRKVGETEFKNVEYIDFT</sequence>
<protein>
    <submittedName>
        <fullName evidence="4">Non-essential component of U5 snRNP, putative</fullName>
    </submittedName>
</protein>
<feature type="compositionally biased region" description="Basic and acidic residues" evidence="1">
    <location>
        <begin position="207"/>
        <end position="221"/>
    </location>
</feature>
<accession>B9WM98</accession>
<feature type="compositionally biased region" description="Acidic residues" evidence="1">
    <location>
        <begin position="80"/>
        <end position="107"/>
    </location>
</feature>
<dbReference type="InterPro" id="IPR003169">
    <property type="entry name" value="GYF"/>
</dbReference>
<dbReference type="RefSeq" id="XP_002422207.1">
    <property type="nucleotide sequence ID" value="XM_002422162.1"/>
</dbReference>
<name>B9WM98_CANDC</name>
<dbReference type="InterPro" id="IPR039905">
    <property type="entry name" value="CD2BP2/Lin1"/>
</dbReference>
<dbReference type="HOGENOM" id="CLU_024456_0_0_1"/>
<dbReference type="EMBL" id="FM992695">
    <property type="protein sequence ID" value="CAX40211.1"/>
    <property type="molecule type" value="Genomic_DNA"/>
</dbReference>
<evidence type="ECO:0000256" key="1">
    <source>
        <dbReference type="SAM" id="MobiDB-lite"/>
    </source>
</evidence>
<evidence type="ECO:0000313" key="5">
    <source>
        <dbReference type="Proteomes" id="UP000002605"/>
    </source>
</evidence>
<dbReference type="SUPFAM" id="SSF55277">
    <property type="entry name" value="GYF domain"/>
    <property type="match status" value="1"/>
</dbReference>
<dbReference type="Pfam" id="PF02213">
    <property type="entry name" value="GYF"/>
    <property type="match status" value="1"/>
</dbReference>
<dbReference type="CGD" id="CAL0000162068">
    <property type="gene designation" value="Cd36_32500"/>
</dbReference>
<feature type="domain" description="GYF" evidence="2">
    <location>
        <begin position="336"/>
        <end position="390"/>
    </location>
</feature>
<feature type="compositionally biased region" description="Basic and acidic residues" evidence="1">
    <location>
        <begin position="155"/>
        <end position="168"/>
    </location>
</feature>
<gene>
    <name evidence="3" type="ordered locus">Cd36_32500</name>
    <name evidence="4" type="ORF">CD36_32500</name>
</gene>
<proteinExistence type="predicted"/>
<dbReference type="OrthoDB" id="331341at2759"/>
<keyword evidence="5" id="KW-1185">Reference proteome</keyword>
<dbReference type="GeneID" id="8049356"/>
<dbReference type="eggNOG" id="KOG2950">
    <property type="taxonomic scope" value="Eukaryota"/>
</dbReference>
<dbReference type="InterPro" id="IPR035445">
    <property type="entry name" value="GYF-like_dom_sf"/>
</dbReference>
<feature type="region of interest" description="Disordered" evidence="1">
    <location>
        <begin position="155"/>
        <end position="221"/>
    </location>
</feature>
<evidence type="ECO:0000259" key="2">
    <source>
        <dbReference type="PROSITE" id="PS50829"/>
    </source>
</evidence>
<feature type="region of interest" description="Disordered" evidence="1">
    <location>
        <begin position="1"/>
        <end position="129"/>
    </location>
</feature>
<dbReference type="PANTHER" id="PTHR13138">
    <property type="entry name" value="PROTEIN LIN1"/>
    <property type="match status" value="1"/>
</dbReference>
<reference evidence="4 5" key="1">
    <citation type="journal article" date="2009" name="Genome Res.">
        <title>Comparative genomics of the fungal pathogens Candida dubliniensis and Candida albicans.</title>
        <authorList>
            <person name="Jackson A.P."/>
            <person name="Gamble J.A."/>
            <person name="Yeomans T."/>
            <person name="Moran G.P."/>
            <person name="Saunders D."/>
            <person name="Harris D."/>
            <person name="Aslett M."/>
            <person name="Barrell J.F."/>
            <person name="Butler G."/>
            <person name="Citiulo F."/>
            <person name="Coleman D.C."/>
            <person name="de Groot P.W.J."/>
            <person name="Goodwin T.J."/>
            <person name="Quail M.A."/>
            <person name="McQuillan J."/>
            <person name="Munro C.A."/>
            <person name="Pain A."/>
            <person name="Poulter R.T."/>
            <person name="Rajandream M.A."/>
            <person name="Renauld H."/>
            <person name="Spiering M.J."/>
            <person name="Tivey A."/>
            <person name="Gow N.A.R."/>
            <person name="Barrell B."/>
            <person name="Sullivan D.J."/>
            <person name="Berriman M."/>
        </authorList>
    </citation>
    <scope>NUCLEOTIDE SEQUENCE [LARGE SCALE GENOMIC DNA]</scope>
    <source>
        <strain evidence="5">CD36 / ATCC MYA-646 / CBS 7987 / NCPF 3949 / NRRL Y-17841</strain>
    </source>
</reference>
<feature type="compositionally biased region" description="Basic and acidic residues" evidence="1">
    <location>
        <begin position="27"/>
        <end position="36"/>
    </location>
</feature>
<organism evidence="4 5">
    <name type="scientific">Candida dubliniensis (strain CD36 / ATCC MYA-646 / CBS 7987 / NCPF 3949 / NRRL Y-17841)</name>
    <name type="common">Yeast</name>
    <dbReference type="NCBI Taxonomy" id="573826"/>
    <lineage>
        <taxon>Eukaryota</taxon>
        <taxon>Fungi</taxon>
        <taxon>Dikarya</taxon>
        <taxon>Ascomycota</taxon>
        <taxon>Saccharomycotina</taxon>
        <taxon>Pichiomycetes</taxon>
        <taxon>Debaryomycetaceae</taxon>
        <taxon>Candida/Lodderomyces clade</taxon>
        <taxon>Candida</taxon>
    </lineage>
</organism>
<evidence type="ECO:0000313" key="3">
    <source>
        <dbReference type="CGD" id="CAL0000162068"/>
    </source>
</evidence>